<proteinExistence type="predicted"/>
<dbReference type="RefSeq" id="WP_098577702.1">
    <property type="nucleotide sequence ID" value="NZ_NVGE01000072.1"/>
</dbReference>
<sequence length="132" mass="15372">MNKKIEIKFRRIDKLDRDFTQISNNVFYLLKGKATAYMVYSYLNHRYNTNMNCAFPSIKTIQKDLGIGSNKTVVKAIELLEEKKLVKVIRERTSANKNAVNKYVVYYPVIINALTEEEEKLAPDEFIEMIAV</sequence>
<evidence type="ECO:0008006" key="3">
    <source>
        <dbReference type="Google" id="ProtNLM"/>
    </source>
</evidence>
<name>A0A2B5I455_9BACI</name>
<evidence type="ECO:0000313" key="2">
    <source>
        <dbReference type="Proteomes" id="UP000223311"/>
    </source>
</evidence>
<dbReference type="EMBL" id="NVGE01000072">
    <property type="protein sequence ID" value="PFZ20092.1"/>
    <property type="molecule type" value="Genomic_DNA"/>
</dbReference>
<accession>A0A2B5I455</accession>
<dbReference type="Gene3D" id="1.10.10.10">
    <property type="entry name" value="Winged helix-like DNA-binding domain superfamily/Winged helix DNA-binding domain"/>
    <property type="match status" value="1"/>
</dbReference>
<dbReference type="AlphaFoldDB" id="A0A2B5I455"/>
<gene>
    <name evidence="1" type="ORF">COL66_28690</name>
</gene>
<organism evidence="1 2">
    <name type="scientific">Bacillus wiedmannii</name>
    <dbReference type="NCBI Taxonomy" id="1890302"/>
    <lineage>
        <taxon>Bacteria</taxon>
        <taxon>Bacillati</taxon>
        <taxon>Bacillota</taxon>
        <taxon>Bacilli</taxon>
        <taxon>Bacillales</taxon>
        <taxon>Bacillaceae</taxon>
        <taxon>Bacillus</taxon>
        <taxon>Bacillus cereus group</taxon>
    </lineage>
</organism>
<dbReference type="Proteomes" id="UP000223311">
    <property type="component" value="Unassembled WGS sequence"/>
</dbReference>
<comment type="caution">
    <text evidence="1">The sequence shown here is derived from an EMBL/GenBank/DDBJ whole genome shotgun (WGS) entry which is preliminary data.</text>
</comment>
<reference evidence="1 2" key="1">
    <citation type="submission" date="2017-09" db="EMBL/GenBank/DDBJ databases">
        <title>Large-scale bioinformatics analysis of Bacillus genomes uncovers conserved roles of natural products in bacterial physiology.</title>
        <authorList>
            <consortium name="Agbiome Team Llc"/>
            <person name="Bleich R.M."/>
            <person name="Grubbs K.J."/>
            <person name="Santa Maria K.C."/>
            <person name="Allen S.E."/>
            <person name="Farag S."/>
            <person name="Shank E.A."/>
            <person name="Bowers A."/>
        </authorList>
    </citation>
    <scope>NUCLEOTIDE SEQUENCE [LARGE SCALE GENOMIC DNA]</scope>
    <source>
        <strain evidence="1 2">AFS080080</strain>
    </source>
</reference>
<dbReference type="InterPro" id="IPR036388">
    <property type="entry name" value="WH-like_DNA-bd_sf"/>
</dbReference>
<dbReference type="Pfam" id="PF13730">
    <property type="entry name" value="HTH_36"/>
    <property type="match status" value="1"/>
</dbReference>
<evidence type="ECO:0000313" key="1">
    <source>
        <dbReference type="EMBL" id="PFZ20092.1"/>
    </source>
</evidence>
<protein>
    <recommendedName>
        <fullName evidence="3">Helix-turn-helix domain-containing protein</fullName>
    </recommendedName>
</protein>